<reference evidence="2 3" key="1">
    <citation type="journal article" date="2016" name="Proc. Natl. Acad. Sci. U.S.A.">
        <title>Comparative genomics of biotechnologically important yeasts.</title>
        <authorList>
            <person name="Riley R."/>
            <person name="Haridas S."/>
            <person name="Wolfe K.H."/>
            <person name="Lopes M.R."/>
            <person name="Hittinger C.T."/>
            <person name="Goeker M."/>
            <person name="Salamov A.A."/>
            <person name="Wisecaver J.H."/>
            <person name="Long T.M."/>
            <person name="Calvey C.H."/>
            <person name="Aerts A.L."/>
            <person name="Barry K.W."/>
            <person name="Choi C."/>
            <person name="Clum A."/>
            <person name="Coughlan A.Y."/>
            <person name="Deshpande S."/>
            <person name="Douglass A.P."/>
            <person name="Hanson S.J."/>
            <person name="Klenk H.-P."/>
            <person name="LaButti K.M."/>
            <person name="Lapidus A."/>
            <person name="Lindquist E.A."/>
            <person name="Lipzen A.M."/>
            <person name="Meier-Kolthoff J.P."/>
            <person name="Ohm R.A."/>
            <person name="Otillar R.P."/>
            <person name="Pangilinan J.L."/>
            <person name="Peng Y."/>
            <person name="Rokas A."/>
            <person name="Rosa C.A."/>
            <person name="Scheuner C."/>
            <person name="Sibirny A.A."/>
            <person name="Slot J.C."/>
            <person name="Stielow J.B."/>
            <person name="Sun H."/>
            <person name="Kurtzman C.P."/>
            <person name="Blackwell M."/>
            <person name="Grigoriev I.V."/>
            <person name="Jeffries T.W."/>
        </authorList>
    </citation>
    <scope>NUCLEOTIDE SEQUENCE [LARGE SCALE GENOMIC DNA]</scope>
    <source>
        <strain evidence="2 3">NRRL Y-2026</strain>
    </source>
</reference>
<feature type="compositionally biased region" description="Polar residues" evidence="1">
    <location>
        <begin position="21"/>
        <end position="30"/>
    </location>
</feature>
<feature type="compositionally biased region" description="Low complexity" evidence="1">
    <location>
        <begin position="31"/>
        <end position="67"/>
    </location>
</feature>
<organism evidence="2 3">
    <name type="scientific">Pichia membranifaciens NRRL Y-2026</name>
    <dbReference type="NCBI Taxonomy" id="763406"/>
    <lineage>
        <taxon>Eukaryota</taxon>
        <taxon>Fungi</taxon>
        <taxon>Dikarya</taxon>
        <taxon>Ascomycota</taxon>
        <taxon>Saccharomycotina</taxon>
        <taxon>Pichiomycetes</taxon>
        <taxon>Pichiales</taxon>
        <taxon>Pichiaceae</taxon>
        <taxon>Pichia</taxon>
    </lineage>
</organism>
<evidence type="ECO:0000313" key="3">
    <source>
        <dbReference type="Proteomes" id="UP000094455"/>
    </source>
</evidence>
<keyword evidence="3" id="KW-1185">Reference proteome</keyword>
<feature type="region of interest" description="Disordered" evidence="1">
    <location>
        <begin position="1"/>
        <end position="67"/>
    </location>
</feature>
<dbReference type="AlphaFoldDB" id="A0A1E3NI19"/>
<dbReference type="EMBL" id="KV454004">
    <property type="protein sequence ID" value="ODQ45777.1"/>
    <property type="molecule type" value="Genomic_DNA"/>
</dbReference>
<name>A0A1E3NI19_9ASCO</name>
<evidence type="ECO:0000313" key="2">
    <source>
        <dbReference type="EMBL" id="ODQ45777.1"/>
    </source>
</evidence>
<gene>
    <name evidence="2" type="ORF">PICMEDRAFT_17052</name>
</gene>
<dbReference type="Proteomes" id="UP000094455">
    <property type="component" value="Unassembled WGS sequence"/>
</dbReference>
<evidence type="ECO:0000256" key="1">
    <source>
        <dbReference type="SAM" id="MobiDB-lite"/>
    </source>
</evidence>
<proteinExistence type="predicted"/>
<dbReference type="GeneID" id="30178130"/>
<accession>A0A1E3NI19</accession>
<sequence>MSENRKTKRSGSKQRHKDSAYSKSGSRANASSATSKQQSQRSKQQPQLSRKTQKPFSPSSSSSSSSVSSLFANNAASSCRHEDAAPEEPLAVIDASSLISLCSPFVVPESSHRLAPNRYGNSTDIDLSVIYGSLSEKPLCPAAPDYHMLGKQKLLSTLMDNLSLIESDSALVRLEGFSIDSGSLSESCVLNDSDSDYDSNIDSDINLIDEAILSSNNNQTVLIPSAFDKPSTTLSEVRINNTPLF</sequence>
<protein>
    <submittedName>
        <fullName evidence="2">Uncharacterized protein</fullName>
    </submittedName>
</protein>
<dbReference type="RefSeq" id="XP_019016890.1">
    <property type="nucleotide sequence ID" value="XM_019161443.1"/>
</dbReference>
<feature type="compositionally biased region" description="Basic residues" evidence="1">
    <location>
        <begin position="1"/>
        <end position="16"/>
    </location>
</feature>